<sequence length="232" mass="25547">GAVDEVVDKVLSKPISPQFVLVSVCPCFILKDVLRLIQDKLGSDIPIILNVVEGLIGRDALTNDFNEVQWQALKEVSGGIMLTVGCLPGLKARVIPLLRRKFQGDQSLLLDQFVTDIREATLADSDCTSPAGIILFAQKLLSCYYVVGLKVCRKFVFCPLLSQNKRCAFPEDTVVVGDGSSRELMCGSYNWPKNSPYTPVAIALVLTKDTSQPLGMSKIFETVSILFRFQDE</sequence>
<evidence type="ECO:0000313" key="1">
    <source>
        <dbReference type="EMBL" id="EYU45819.1"/>
    </source>
</evidence>
<keyword evidence="2" id="KW-1185">Reference proteome</keyword>
<dbReference type="PANTHER" id="PTHR14939:SF5">
    <property type="entry name" value="F-BOX ONLY PROTEIN 22"/>
    <property type="match status" value="1"/>
</dbReference>
<proteinExistence type="predicted"/>
<organism evidence="1 2">
    <name type="scientific">Erythranthe guttata</name>
    <name type="common">Yellow monkey flower</name>
    <name type="synonym">Mimulus guttatus</name>
    <dbReference type="NCBI Taxonomy" id="4155"/>
    <lineage>
        <taxon>Eukaryota</taxon>
        <taxon>Viridiplantae</taxon>
        <taxon>Streptophyta</taxon>
        <taxon>Embryophyta</taxon>
        <taxon>Tracheophyta</taxon>
        <taxon>Spermatophyta</taxon>
        <taxon>Magnoliopsida</taxon>
        <taxon>eudicotyledons</taxon>
        <taxon>Gunneridae</taxon>
        <taxon>Pentapetalae</taxon>
        <taxon>asterids</taxon>
        <taxon>lamiids</taxon>
        <taxon>Lamiales</taxon>
        <taxon>Phrymaceae</taxon>
        <taxon>Erythranthe</taxon>
    </lineage>
</organism>
<feature type="non-terminal residue" evidence="1">
    <location>
        <position position="1"/>
    </location>
</feature>
<dbReference type="AlphaFoldDB" id="A0A022S0G8"/>
<accession>A0A022S0G8</accession>
<dbReference type="PANTHER" id="PTHR14939">
    <property type="entry name" value="F-BOX ONLY PROTEIN 22"/>
    <property type="match status" value="1"/>
</dbReference>
<gene>
    <name evidence="1" type="ORF">MIMGU_mgv1a024713mg</name>
</gene>
<dbReference type="EMBL" id="KI630172">
    <property type="protein sequence ID" value="EYU45819.1"/>
    <property type="molecule type" value="Genomic_DNA"/>
</dbReference>
<reference evidence="1 2" key="1">
    <citation type="journal article" date="2013" name="Proc. Natl. Acad. Sci. U.S.A.">
        <title>Fine-scale variation in meiotic recombination in Mimulus inferred from population shotgun sequencing.</title>
        <authorList>
            <person name="Hellsten U."/>
            <person name="Wright K.M."/>
            <person name="Jenkins J."/>
            <person name="Shu S."/>
            <person name="Yuan Y."/>
            <person name="Wessler S.R."/>
            <person name="Schmutz J."/>
            <person name="Willis J.H."/>
            <person name="Rokhsar D.S."/>
        </authorList>
    </citation>
    <scope>NUCLEOTIDE SEQUENCE [LARGE SCALE GENOMIC DNA]</scope>
    <source>
        <strain evidence="2">cv. DUN x IM62</strain>
    </source>
</reference>
<name>A0A022S0G8_ERYGU</name>
<protein>
    <submittedName>
        <fullName evidence="1">Uncharacterized protein</fullName>
    </submittedName>
</protein>
<dbReference type="Proteomes" id="UP000030748">
    <property type="component" value="Unassembled WGS sequence"/>
</dbReference>
<evidence type="ECO:0000313" key="2">
    <source>
        <dbReference type="Proteomes" id="UP000030748"/>
    </source>
</evidence>